<proteinExistence type="predicted"/>
<reference evidence="2 3" key="1">
    <citation type="submission" date="2024-01" db="EMBL/GenBank/DDBJ databases">
        <title>Genome assemblies of Stephania.</title>
        <authorList>
            <person name="Yang L."/>
        </authorList>
    </citation>
    <scope>NUCLEOTIDE SEQUENCE [LARGE SCALE GENOMIC DNA]</scope>
    <source>
        <strain evidence="2">YNDBR</strain>
        <tissue evidence="2">Leaf</tissue>
    </source>
</reference>
<name>A0AAP0EZ62_9MAGN</name>
<feature type="region of interest" description="Disordered" evidence="1">
    <location>
        <begin position="48"/>
        <end position="94"/>
    </location>
</feature>
<comment type="caution">
    <text evidence="2">The sequence shown here is derived from an EMBL/GenBank/DDBJ whole genome shotgun (WGS) entry which is preliminary data.</text>
</comment>
<dbReference type="AlphaFoldDB" id="A0AAP0EZ62"/>
<evidence type="ECO:0000313" key="2">
    <source>
        <dbReference type="EMBL" id="KAK9098588.1"/>
    </source>
</evidence>
<dbReference type="Proteomes" id="UP001420932">
    <property type="component" value="Unassembled WGS sequence"/>
</dbReference>
<protein>
    <submittedName>
        <fullName evidence="2">Uncharacterized protein</fullName>
    </submittedName>
</protein>
<feature type="compositionally biased region" description="Basic residues" evidence="1">
    <location>
        <begin position="48"/>
        <end position="67"/>
    </location>
</feature>
<dbReference type="EMBL" id="JBBNAF010000011">
    <property type="protein sequence ID" value="KAK9098588.1"/>
    <property type="molecule type" value="Genomic_DNA"/>
</dbReference>
<sequence>MPLITSYLLLPHQHHNLERQPSTSKEPPCQQSLEPERVSTVVLAPNRLLHHQHHHHHHHHDRHHHHNGCYSGADAKAKDPTRASAESQFSFSRR</sequence>
<evidence type="ECO:0000256" key="1">
    <source>
        <dbReference type="SAM" id="MobiDB-lite"/>
    </source>
</evidence>
<organism evidence="2 3">
    <name type="scientific">Stephania yunnanensis</name>
    <dbReference type="NCBI Taxonomy" id="152371"/>
    <lineage>
        <taxon>Eukaryota</taxon>
        <taxon>Viridiplantae</taxon>
        <taxon>Streptophyta</taxon>
        <taxon>Embryophyta</taxon>
        <taxon>Tracheophyta</taxon>
        <taxon>Spermatophyta</taxon>
        <taxon>Magnoliopsida</taxon>
        <taxon>Ranunculales</taxon>
        <taxon>Menispermaceae</taxon>
        <taxon>Menispermoideae</taxon>
        <taxon>Cissampelideae</taxon>
        <taxon>Stephania</taxon>
    </lineage>
</organism>
<accession>A0AAP0EZ62</accession>
<evidence type="ECO:0000313" key="3">
    <source>
        <dbReference type="Proteomes" id="UP001420932"/>
    </source>
</evidence>
<feature type="region of interest" description="Disordered" evidence="1">
    <location>
        <begin position="1"/>
        <end position="35"/>
    </location>
</feature>
<keyword evidence="3" id="KW-1185">Reference proteome</keyword>
<gene>
    <name evidence="2" type="ORF">Syun_025633</name>
</gene>
<feature type="compositionally biased region" description="Polar residues" evidence="1">
    <location>
        <begin position="84"/>
        <end position="94"/>
    </location>
</feature>
<feature type="compositionally biased region" description="Polar residues" evidence="1">
    <location>
        <begin position="19"/>
        <end position="33"/>
    </location>
</feature>